<dbReference type="PANTHER" id="PTHR34761:SF1">
    <property type="entry name" value="NUCLEOLUS AND NEURAL PROGENITOR PROTEIN"/>
    <property type="match status" value="1"/>
</dbReference>
<dbReference type="InterPro" id="IPR052835">
    <property type="entry name" value="Nepro"/>
</dbReference>
<sequence>MNAIWNRSVLERPPYATWQIGPLDAKKKGVDVTRFEAALTTATHDLESMSDLHVNAAVLSRLIYRMKSKFRNDKGLKYMIKLNKALLNYYNMSLMKEYATLRSDLQTDDGRYVLPSRQILEYVLVRTQGFGKLMARMEEISRHASHFLRARIKLGHAWSVALVAYATTSRIWFHVRSVIKKCCKWYDELYRCAEQFQYVGAKSWLPTDQSLPRNLKSWLCLDWLDTDTTSKRKSQTWQRIFGEPAIECNDTETTFVIPDEETGGSRLTEVGVASTSNELEDKPVSNNDVGEVIDREAFERSLPSNDRSITTKRKHTDTNERGSLKEPKRKRKKKNRK</sequence>
<evidence type="ECO:0000313" key="3">
    <source>
        <dbReference type="EMBL" id="TGZ47026.1"/>
    </source>
</evidence>
<protein>
    <recommendedName>
        <fullName evidence="2">Nucleolus and neural progenitor protein-like N-terminal domain-containing protein</fullName>
    </recommendedName>
</protein>
<evidence type="ECO:0000259" key="2">
    <source>
        <dbReference type="Pfam" id="PF14780"/>
    </source>
</evidence>
<gene>
    <name evidence="3" type="ORF">DBV15_03032</name>
</gene>
<name>A0A4S2KDV5_9HYME</name>
<dbReference type="AlphaFoldDB" id="A0A4S2KDV5"/>
<feature type="region of interest" description="Disordered" evidence="1">
    <location>
        <begin position="272"/>
        <end position="337"/>
    </location>
</feature>
<accession>A0A4S2KDV5</accession>
<feature type="compositionally biased region" description="Basic and acidic residues" evidence="1">
    <location>
        <begin position="316"/>
        <end position="326"/>
    </location>
</feature>
<dbReference type="GO" id="GO:0005634">
    <property type="term" value="C:nucleus"/>
    <property type="evidence" value="ECO:0007669"/>
    <property type="project" value="TreeGrafter"/>
</dbReference>
<reference evidence="3 4" key="1">
    <citation type="journal article" date="2019" name="Philos. Trans. R. Soc. Lond., B, Biol. Sci.">
        <title>Ant behaviour and brain gene expression of defending hosts depend on the ecological success of the intruding social parasite.</title>
        <authorList>
            <person name="Kaur R."/>
            <person name="Stoldt M."/>
            <person name="Jongepier E."/>
            <person name="Feldmeyer B."/>
            <person name="Menzel F."/>
            <person name="Bornberg-Bauer E."/>
            <person name="Foitzik S."/>
        </authorList>
    </citation>
    <scope>NUCLEOTIDE SEQUENCE [LARGE SCALE GENOMIC DNA]</scope>
    <source>
        <tissue evidence="3">Whole body</tissue>
    </source>
</reference>
<dbReference type="GO" id="GO:0045747">
    <property type="term" value="P:positive regulation of Notch signaling pathway"/>
    <property type="evidence" value="ECO:0007669"/>
    <property type="project" value="TreeGrafter"/>
</dbReference>
<feature type="compositionally biased region" description="Basic residues" evidence="1">
    <location>
        <begin position="327"/>
        <end position="337"/>
    </location>
</feature>
<keyword evidence="4" id="KW-1185">Reference proteome</keyword>
<dbReference type="PANTHER" id="PTHR34761">
    <property type="entry name" value="NUCLEOLUS AND NEURAL PROGENITOR PROTEIN"/>
    <property type="match status" value="1"/>
</dbReference>
<evidence type="ECO:0000256" key="1">
    <source>
        <dbReference type="SAM" id="MobiDB-lite"/>
    </source>
</evidence>
<dbReference type="Pfam" id="PF14780">
    <property type="entry name" value="NEPRO_N"/>
    <property type="match status" value="1"/>
</dbReference>
<dbReference type="Proteomes" id="UP000310200">
    <property type="component" value="Unassembled WGS sequence"/>
</dbReference>
<evidence type="ECO:0000313" key="4">
    <source>
        <dbReference type="Proteomes" id="UP000310200"/>
    </source>
</evidence>
<dbReference type="EMBL" id="QBLH01002780">
    <property type="protein sequence ID" value="TGZ47026.1"/>
    <property type="molecule type" value="Genomic_DNA"/>
</dbReference>
<comment type="caution">
    <text evidence="3">The sequence shown here is derived from an EMBL/GenBank/DDBJ whole genome shotgun (WGS) entry which is preliminary data.</text>
</comment>
<feature type="domain" description="Nucleolus and neural progenitor protein-like N-terminal" evidence="2">
    <location>
        <begin position="5"/>
        <end position="190"/>
    </location>
</feature>
<organism evidence="3 4">
    <name type="scientific">Temnothorax longispinosus</name>
    <dbReference type="NCBI Taxonomy" id="300112"/>
    <lineage>
        <taxon>Eukaryota</taxon>
        <taxon>Metazoa</taxon>
        <taxon>Ecdysozoa</taxon>
        <taxon>Arthropoda</taxon>
        <taxon>Hexapoda</taxon>
        <taxon>Insecta</taxon>
        <taxon>Pterygota</taxon>
        <taxon>Neoptera</taxon>
        <taxon>Endopterygota</taxon>
        <taxon>Hymenoptera</taxon>
        <taxon>Apocrita</taxon>
        <taxon>Aculeata</taxon>
        <taxon>Formicoidea</taxon>
        <taxon>Formicidae</taxon>
        <taxon>Myrmicinae</taxon>
        <taxon>Temnothorax</taxon>
    </lineage>
</organism>
<dbReference type="InterPro" id="IPR027951">
    <property type="entry name" value="Nepro_N"/>
</dbReference>
<proteinExistence type="predicted"/>
<dbReference type="STRING" id="300112.A0A4S2KDV5"/>